<evidence type="ECO:0000256" key="3">
    <source>
        <dbReference type="ARBA" id="ARBA00022475"/>
    </source>
</evidence>
<dbReference type="RefSeq" id="WP_237025311.1">
    <property type="nucleotide sequence ID" value="NZ_MF600313.1"/>
</dbReference>
<keyword evidence="3" id="KW-1003">Cell membrane</keyword>
<evidence type="ECO:0000313" key="9">
    <source>
        <dbReference type="EMBL" id="AVN58367.1"/>
    </source>
</evidence>
<feature type="transmembrane region" description="Helical" evidence="7">
    <location>
        <begin position="247"/>
        <end position="268"/>
    </location>
</feature>
<dbReference type="EMBL" id="MF600313">
    <property type="protein sequence ID" value="AVN58367.1"/>
    <property type="molecule type" value="Genomic_DNA"/>
</dbReference>
<evidence type="ECO:0000256" key="7">
    <source>
        <dbReference type="SAM" id="Phobius"/>
    </source>
</evidence>
<feature type="transmembrane region" description="Helical" evidence="7">
    <location>
        <begin position="274"/>
        <end position="295"/>
    </location>
</feature>
<dbReference type="InterPro" id="IPR024962">
    <property type="entry name" value="YukD-like"/>
</dbReference>
<organism evidence="9">
    <name type="scientific">Mycolicibacterium sp. CBMA 213</name>
    <dbReference type="NCBI Taxonomy" id="1968788"/>
    <lineage>
        <taxon>Bacteria</taxon>
        <taxon>Bacillati</taxon>
        <taxon>Actinomycetota</taxon>
        <taxon>Actinomycetes</taxon>
        <taxon>Mycobacteriales</taxon>
        <taxon>Mycobacteriaceae</taxon>
        <taxon>Mycolicibacterium</taxon>
    </lineage>
</organism>
<proteinExistence type="inferred from homology"/>
<feature type="transmembrane region" description="Helical" evidence="7">
    <location>
        <begin position="220"/>
        <end position="240"/>
    </location>
</feature>
<evidence type="ECO:0000256" key="1">
    <source>
        <dbReference type="ARBA" id="ARBA00004651"/>
    </source>
</evidence>
<evidence type="ECO:0000256" key="5">
    <source>
        <dbReference type="ARBA" id="ARBA00022989"/>
    </source>
</evidence>
<reference evidence="9" key="1">
    <citation type="journal article" date="2018" name="Front. Microbiol.">
        <title>Beyond the Limits: tRNA Array Units in Mycobacterium Genomes.</title>
        <authorList>
            <person name="Morgado S.M."/>
            <person name="Vicente A.C."/>
        </authorList>
    </citation>
    <scope>NUCLEOTIDE SEQUENCE</scope>
    <source>
        <strain evidence="9">CBMA 213</strain>
        <plasmid evidence="9">pCBMA213_1</plasmid>
    </source>
</reference>
<accession>A0A343VR43</accession>
<feature type="transmembrane region" description="Helical" evidence="7">
    <location>
        <begin position="407"/>
        <end position="426"/>
    </location>
</feature>
<gene>
    <name evidence="9" type="primary">eccD1</name>
    <name evidence="9" type="ORF">B5P44_p00072</name>
</gene>
<keyword evidence="6 7" id="KW-0472">Membrane</keyword>
<keyword evidence="5 7" id="KW-1133">Transmembrane helix</keyword>
<evidence type="ECO:0000256" key="4">
    <source>
        <dbReference type="ARBA" id="ARBA00022692"/>
    </source>
</evidence>
<dbReference type="InterPro" id="IPR006707">
    <property type="entry name" value="T7SS_EccD"/>
</dbReference>
<feature type="transmembrane region" description="Helical" evidence="7">
    <location>
        <begin position="163"/>
        <end position="183"/>
    </location>
</feature>
<feature type="transmembrane region" description="Helical" evidence="7">
    <location>
        <begin position="377"/>
        <end position="395"/>
    </location>
</feature>
<feature type="transmembrane region" description="Helical" evidence="7">
    <location>
        <begin position="131"/>
        <end position="151"/>
    </location>
</feature>
<evidence type="ECO:0000256" key="6">
    <source>
        <dbReference type="ARBA" id="ARBA00023136"/>
    </source>
</evidence>
<sequence>MTVTATQMYCRIAINIRGHVVDVPLHSYNTVGDTLSDLIPYLIDEMKLQGKNTEWLEDPKAHWRLLNFSKRVLDEEKTLAEQKVLDGHRLFLSKDDPGEQYVPLIDDVAESITYFLNKHFPSWDAPFAKKVTLGLLPVVVAVVCATTVAWSNTHLPGWTVRGSISGAMAAVALLCAAIAVVIVRTDEDDEYPAVPLPLMVVTYLFASTAALVLTPRPLGIYQLLAAASAVLTLAVFLSVLTRANLRLHYGLTAASIVTIAVCLLNMAYQSPTPIIGIQLIAGCFFVVLISARLALAVARISLPRVPATGEPFMSDQGAGNLDAGSLPRDGSSGRAIESIFNQEQQTLAAYECRMGLLAGALSVLVAASWVVGRSLNVHQWLIWSFMIVIAQCLIYRGKSLDDAREQATVLIAGAASWALFAAGLLTSPMYADDNTLRGAIALGILLVAMVVATINAVQQRRINSPIVLKVIETVERILYVSPLPFIAFAMDLYSKARAH</sequence>
<feature type="transmembrane region" description="Helical" evidence="7">
    <location>
        <begin position="195"/>
        <end position="214"/>
    </location>
</feature>
<dbReference type="Pfam" id="PF19053">
    <property type="entry name" value="EccD"/>
    <property type="match status" value="1"/>
</dbReference>
<feature type="transmembrane region" description="Helical" evidence="7">
    <location>
        <begin position="438"/>
        <end position="457"/>
    </location>
</feature>
<dbReference type="InterPro" id="IPR044049">
    <property type="entry name" value="EccD_transm"/>
</dbReference>
<dbReference type="NCBIfam" id="TIGR03920">
    <property type="entry name" value="T7SS_EccD"/>
    <property type="match status" value="1"/>
</dbReference>
<dbReference type="GO" id="GO:0005886">
    <property type="term" value="C:plasma membrane"/>
    <property type="evidence" value="ECO:0007669"/>
    <property type="project" value="UniProtKB-SubCell"/>
</dbReference>
<evidence type="ECO:0000256" key="2">
    <source>
        <dbReference type="ARBA" id="ARBA00006162"/>
    </source>
</evidence>
<dbReference type="AlphaFoldDB" id="A0A343VR43"/>
<feature type="domain" description="EccD-like transmembrane" evidence="8">
    <location>
        <begin position="133"/>
        <end position="498"/>
    </location>
</feature>
<keyword evidence="4 7" id="KW-0812">Transmembrane</keyword>
<dbReference type="Pfam" id="PF08817">
    <property type="entry name" value="YukD"/>
    <property type="match status" value="1"/>
</dbReference>
<evidence type="ECO:0000259" key="8">
    <source>
        <dbReference type="Pfam" id="PF19053"/>
    </source>
</evidence>
<dbReference type="Gene3D" id="3.10.20.90">
    <property type="entry name" value="Phosphatidylinositol 3-kinase Catalytic Subunit, Chain A, domain 1"/>
    <property type="match status" value="1"/>
</dbReference>
<comment type="subcellular location">
    <subcellularLocation>
        <location evidence="1">Cell membrane</location>
        <topology evidence="1">Multi-pass membrane protein</topology>
    </subcellularLocation>
</comment>
<feature type="transmembrane region" description="Helical" evidence="7">
    <location>
        <begin position="354"/>
        <end position="371"/>
    </location>
</feature>
<comment type="similarity">
    <text evidence="2">Belongs to the EccD/Snm4 family.</text>
</comment>
<protein>
    <submittedName>
        <fullName evidence="9">ESX-1 secretion system protein EccD1</fullName>
    </submittedName>
</protein>
<name>A0A343VR43_9MYCO</name>
<keyword evidence="9" id="KW-0614">Plasmid</keyword>
<geneLocation type="plasmid" evidence="9">
    <name>pCBMA213_1</name>
</geneLocation>